<accession>A0AA38G1I7</accession>
<feature type="non-terminal residue" evidence="2">
    <location>
        <position position="1"/>
    </location>
</feature>
<proteinExistence type="predicted"/>
<dbReference type="Proteomes" id="UP000824469">
    <property type="component" value="Unassembled WGS sequence"/>
</dbReference>
<gene>
    <name evidence="2" type="ORF">KI387_022170</name>
</gene>
<evidence type="ECO:0000313" key="2">
    <source>
        <dbReference type="EMBL" id="KAH9313543.1"/>
    </source>
</evidence>
<feature type="non-terminal residue" evidence="2">
    <location>
        <position position="76"/>
    </location>
</feature>
<evidence type="ECO:0000256" key="1">
    <source>
        <dbReference type="SAM" id="MobiDB-lite"/>
    </source>
</evidence>
<dbReference type="AlphaFoldDB" id="A0AA38G1I7"/>
<keyword evidence="3" id="KW-1185">Reference proteome</keyword>
<comment type="caution">
    <text evidence="2">The sequence shown here is derived from an EMBL/GenBank/DDBJ whole genome shotgun (WGS) entry which is preliminary data.</text>
</comment>
<name>A0AA38G1I7_TAXCH</name>
<reference evidence="2 3" key="1">
    <citation type="journal article" date="2021" name="Nat. Plants">
        <title>The Taxus genome provides insights into paclitaxel biosynthesis.</title>
        <authorList>
            <person name="Xiong X."/>
            <person name="Gou J."/>
            <person name="Liao Q."/>
            <person name="Li Y."/>
            <person name="Zhou Q."/>
            <person name="Bi G."/>
            <person name="Li C."/>
            <person name="Du R."/>
            <person name="Wang X."/>
            <person name="Sun T."/>
            <person name="Guo L."/>
            <person name="Liang H."/>
            <person name="Lu P."/>
            <person name="Wu Y."/>
            <person name="Zhang Z."/>
            <person name="Ro D.K."/>
            <person name="Shang Y."/>
            <person name="Huang S."/>
            <person name="Yan J."/>
        </authorList>
    </citation>
    <scope>NUCLEOTIDE SEQUENCE [LARGE SCALE GENOMIC DNA]</scope>
    <source>
        <strain evidence="2">Ta-2019</strain>
    </source>
</reference>
<sequence>VMYKGFKVHAENVEPYQPVLPHLGNHGRESPQDFDESISDEELLRATCTHLIPPDDLALALGVLVPETFIKNQDSV</sequence>
<protein>
    <submittedName>
        <fullName evidence="2">Uncharacterized protein</fullName>
    </submittedName>
</protein>
<evidence type="ECO:0000313" key="3">
    <source>
        <dbReference type="Proteomes" id="UP000824469"/>
    </source>
</evidence>
<feature type="region of interest" description="Disordered" evidence="1">
    <location>
        <begin position="17"/>
        <end position="37"/>
    </location>
</feature>
<organism evidence="2 3">
    <name type="scientific">Taxus chinensis</name>
    <name type="common">Chinese yew</name>
    <name type="synonym">Taxus wallichiana var. chinensis</name>
    <dbReference type="NCBI Taxonomy" id="29808"/>
    <lineage>
        <taxon>Eukaryota</taxon>
        <taxon>Viridiplantae</taxon>
        <taxon>Streptophyta</taxon>
        <taxon>Embryophyta</taxon>
        <taxon>Tracheophyta</taxon>
        <taxon>Spermatophyta</taxon>
        <taxon>Pinopsida</taxon>
        <taxon>Pinidae</taxon>
        <taxon>Conifers II</taxon>
        <taxon>Cupressales</taxon>
        <taxon>Taxaceae</taxon>
        <taxon>Taxus</taxon>
    </lineage>
</organism>
<dbReference type="EMBL" id="JAHRHJ020000005">
    <property type="protein sequence ID" value="KAH9313543.1"/>
    <property type="molecule type" value="Genomic_DNA"/>
</dbReference>